<dbReference type="GO" id="GO:0016747">
    <property type="term" value="F:acyltransferase activity, transferring groups other than amino-acyl groups"/>
    <property type="evidence" value="ECO:0007669"/>
    <property type="project" value="InterPro"/>
</dbReference>
<dbReference type="InterPro" id="IPR000182">
    <property type="entry name" value="GNAT_dom"/>
</dbReference>
<gene>
    <name evidence="2" type="ORF">DXH78_01910</name>
</gene>
<evidence type="ECO:0000259" key="1">
    <source>
        <dbReference type="PROSITE" id="PS51186"/>
    </source>
</evidence>
<comment type="caution">
    <text evidence="2">The sequence shown here is derived from an EMBL/GenBank/DDBJ whole genome shotgun (WGS) entry which is preliminary data.</text>
</comment>
<keyword evidence="2" id="KW-0808">Transferase</keyword>
<dbReference type="Pfam" id="PF00583">
    <property type="entry name" value="Acetyltransf_1"/>
    <property type="match status" value="1"/>
</dbReference>
<dbReference type="EMBL" id="QRGO01000001">
    <property type="protein sequence ID" value="RDV03455.1"/>
    <property type="molecule type" value="Genomic_DNA"/>
</dbReference>
<protein>
    <submittedName>
        <fullName evidence="2">N-acetyltransferase</fullName>
    </submittedName>
</protein>
<accession>A0A371B766</accession>
<sequence length="196" mass="21452">MIQIRHERLADFDAREALLDAAFGETRYRKSSERLREDRLPAEGLSFIAAEGRRVIGTARLWDVCVGNGKRALLLGPVAVAEDCRAKGLGGAMVRRAIQMARKLGHDAIVLVGDPEYYERFGFSGEKTAALWMPGPFERRRLLGRELTAGALDGARGMIAPAGRMAPTPDLDVLVAQDARANGSKVLRLRRVSRAA</sequence>
<dbReference type="PROSITE" id="PS51186">
    <property type="entry name" value="GNAT"/>
    <property type="match status" value="1"/>
</dbReference>
<reference evidence="3" key="1">
    <citation type="submission" date="2018-08" db="EMBL/GenBank/DDBJ databases">
        <authorList>
            <person name="Kim S.-J."/>
            <person name="Jung G.-Y."/>
        </authorList>
    </citation>
    <scope>NUCLEOTIDE SEQUENCE [LARGE SCALE GENOMIC DNA]</scope>
    <source>
        <strain evidence="3">GY_H</strain>
    </source>
</reference>
<dbReference type="SUPFAM" id="SSF55729">
    <property type="entry name" value="Acyl-CoA N-acyltransferases (Nat)"/>
    <property type="match status" value="1"/>
</dbReference>
<evidence type="ECO:0000313" key="2">
    <source>
        <dbReference type="EMBL" id="RDV03455.1"/>
    </source>
</evidence>
<dbReference type="RefSeq" id="WP_115515479.1">
    <property type="nucleotide sequence ID" value="NZ_QRGO01000001.1"/>
</dbReference>
<dbReference type="Gene3D" id="3.40.630.30">
    <property type="match status" value="1"/>
</dbReference>
<dbReference type="InterPro" id="IPR016181">
    <property type="entry name" value="Acyl_CoA_acyltransferase"/>
</dbReference>
<evidence type="ECO:0000313" key="3">
    <source>
        <dbReference type="Proteomes" id="UP000263993"/>
    </source>
</evidence>
<feature type="domain" description="N-acetyltransferase" evidence="1">
    <location>
        <begin position="2"/>
        <end position="144"/>
    </location>
</feature>
<organism evidence="2 3">
    <name type="scientific">Undibacter mobilis</name>
    <dbReference type="NCBI Taxonomy" id="2292256"/>
    <lineage>
        <taxon>Bacteria</taxon>
        <taxon>Pseudomonadati</taxon>
        <taxon>Pseudomonadota</taxon>
        <taxon>Alphaproteobacteria</taxon>
        <taxon>Hyphomicrobiales</taxon>
        <taxon>Nitrobacteraceae</taxon>
        <taxon>Undibacter</taxon>
    </lineage>
</organism>
<proteinExistence type="predicted"/>
<dbReference type="CDD" id="cd04301">
    <property type="entry name" value="NAT_SF"/>
    <property type="match status" value="1"/>
</dbReference>
<keyword evidence="3" id="KW-1185">Reference proteome</keyword>
<dbReference type="Proteomes" id="UP000263993">
    <property type="component" value="Unassembled WGS sequence"/>
</dbReference>
<name>A0A371B766_9BRAD</name>
<dbReference type="OrthoDB" id="9815099at2"/>
<dbReference type="AlphaFoldDB" id="A0A371B766"/>